<organism evidence="3 4">
    <name type="scientific">Stylophora pistillata</name>
    <name type="common">Smooth cauliflower coral</name>
    <dbReference type="NCBI Taxonomy" id="50429"/>
    <lineage>
        <taxon>Eukaryota</taxon>
        <taxon>Metazoa</taxon>
        <taxon>Cnidaria</taxon>
        <taxon>Anthozoa</taxon>
        <taxon>Hexacorallia</taxon>
        <taxon>Scleractinia</taxon>
        <taxon>Astrocoeniina</taxon>
        <taxon>Pocilloporidae</taxon>
        <taxon>Stylophora</taxon>
    </lineage>
</organism>
<dbReference type="InterPro" id="IPR042336">
    <property type="entry name" value="GOLIM4"/>
</dbReference>
<proteinExistence type="predicted"/>
<evidence type="ECO:0000256" key="1">
    <source>
        <dbReference type="SAM" id="Coils"/>
    </source>
</evidence>
<dbReference type="PANTHER" id="PTHR22909">
    <property type="entry name" value="GOLGI INTEGRAL MEMBRANE PROTEIN 4"/>
    <property type="match status" value="1"/>
</dbReference>
<feature type="compositionally biased region" description="Basic and acidic residues" evidence="2">
    <location>
        <begin position="384"/>
        <end position="409"/>
    </location>
</feature>
<feature type="compositionally biased region" description="Basic and acidic residues" evidence="2">
    <location>
        <begin position="494"/>
        <end position="519"/>
    </location>
</feature>
<dbReference type="PANTHER" id="PTHR22909:SF24">
    <property type="entry name" value="GOLGI INTEGRAL MEMBRANE PROTEIN 4-RELATED"/>
    <property type="match status" value="1"/>
</dbReference>
<feature type="compositionally biased region" description="Acidic residues" evidence="2">
    <location>
        <begin position="602"/>
        <end position="632"/>
    </location>
</feature>
<feature type="compositionally biased region" description="Acidic residues" evidence="2">
    <location>
        <begin position="410"/>
        <end position="421"/>
    </location>
</feature>
<dbReference type="Proteomes" id="UP000225706">
    <property type="component" value="Unassembled WGS sequence"/>
</dbReference>
<comment type="caution">
    <text evidence="3">The sequence shown here is derived from an EMBL/GenBank/DDBJ whole genome shotgun (WGS) entry which is preliminary data.</text>
</comment>
<feature type="compositionally biased region" description="Basic and acidic residues" evidence="2">
    <location>
        <begin position="314"/>
        <end position="325"/>
    </location>
</feature>
<sequence>MCNRRNKPIFQGAVFLALLGGLGYTSYLYNTVSVDLEISKSEANRYLQKQESFSSQLQVVYEHRARLERSLQKEKADHKNSKLEFSKKQKEFILNVTRSKHENRNRFNSLETSYNMLKAQNKELDTEYNRLQQQYFRLSSEHSTLNNQQKRNFQIFKEQKANEIASLDEEIKTLKKQVVALRTHLKTRGEELDRHKLSSSQELKRSKQYQETISTLEEELASYKERLEKAQQRSYKTVGEDKLKNDKTPGTIKQGGDLRNSFKSGVLTQGDQEKMGVEKANQTGSPGMESRQTEERTVMDRHRRETSIPATHFNSDEEERRRPTDENQEQDNIQLRREDSRRTEDSPSESDQVRNDVPLRDSDEDTGDENKKRGVDFVSATDKSVNRWDSIIKSERDSQRANQEGREGNEEGIEEEGEEVNVGERNKRSVDDAETFREQNKNEPNDVQKQPGEREMANERKGVAQLGDKDGEQNEQGHQGDEARRARAQYGEEQSNKRNEEEAQERDGQDNELSRKKINEQVAGMQEDFNKKKMHQQNQDREDQQELVQQVQKIQQQVGELSFQRNKHYEARESPTHIELTAIPVNLPRQDTVQGHRVRSDADDDDEDANTEQDTEKDPDDADEDQESDNIESFEQQQQQKPQGQDTQRVKPIQGQQGLHHRERTFNRALKHADNNNNNEHSQQA</sequence>
<name>A0A2B4S2Q6_STYPI</name>
<feature type="compositionally biased region" description="Polar residues" evidence="2">
    <location>
        <begin position="675"/>
        <end position="685"/>
    </location>
</feature>
<dbReference type="EMBL" id="LSMT01000184">
    <property type="protein sequence ID" value="PFX24181.1"/>
    <property type="molecule type" value="Genomic_DNA"/>
</dbReference>
<feature type="compositionally biased region" description="Low complexity" evidence="2">
    <location>
        <begin position="636"/>
        <end position="647"/>
    </location>
</feature>
<feature type="compositionally biased region" description="Basic and acidic residues" evidence="2">
    <location>
        <begin position="334"/>
        <end position="361"/>
    </location>
</feature>
<feature type="compositionally biased region" description="Low complexity" evidence="2">
    <location>
        <begin position="546"/>
        <end position="558"/>
    </location>
</feature>
<feature type="compositionally biased region" description="Basic and acidic residues" evidence="2">
    <location>
        <begin position="291"/>
        <end position="306"/>
    </location>
</feature>
<protein>
    <submittedName>
        <fullName evidence="3">Golgi integral membrane protein 4</fullName>
    </submittedName>
</protein>
<gene>
    <name evidence="3" type="primary">golim4</name>
    <name evidence="3" type="ORF">AWC38_SpisGene11257</name>
</gene>
<accession>A0A2B4S2Q6</accession>
<keyword evidence="4" id="KW-1185">Reference proteome</keyword>
<dbReference type="GO" id="GO:0000139">
    <property type="term" value="C:Golgi membrane"/>
    <property type="evidence" value="ECO:0007669"/>
    <property type="project" value="InterPro"/>
</dbReference>
<feature type="region of interest" description="Disordered" evidence="2">
    <location>
        <begin position="233"/>
        <end position="685"/>
    </location>
</feature>
<feature type="coiled-coil region" evidence="1">
    <location>
        <begin position="64"/>
        <end position="233"/>
    </location>
</feature>
<dbReference type="STRING" id="50429.A0A2B4S2Q6"/>
<feature type="compositionally biased region" description="Polar residues" evidence="2">
    <location>
        <begin position="261"/>
        <end position="270"/>
    </location>
</feature>
<feature type="compositionally biased region" description="Basic and acidic residues" evidence="2">
    <location>
        <begin position="422"/>
        <end position="472"/>
    </location>
</feature>
<evidence type="ECO:0000256" key="2">
    <source>
        <dbReference type="SAM" id="MobiDB-lite"/>
    </source>
</evidence>
<feature type="compositionally biased region" description="Basic and acidic residues" evidence="2">
    <location>
        <begin position="238"/>
        <end position="247"/>
    </location>
</feature>
<keyword evidence="1" id="KW-0175">Coiled coil</keyword>
<feature type="compositionally biased region" description="Basic and acidic residues" evidence="2">
    <location>
        <begin position="567"/>
        <end position="576"/>
    </location>
</feature>
<evidence type="ECO:0000313" key="3">
    <source>
        <dbReference type="EMBL" id="PFX24181.1"/>
    </source>
</evidence>
<dbReference type="OrthoDB" id="5990385at2759"/>
<dbReference type="AlphaFoldDB" id="A0A2B4S2Q6"/>
<reference evidence="4" key="1">
    <citation type="journal article" date="2017" name="bioRxiv">
        <title>Comparative analysis of the genomes of Stylophora pistillata and Acropora digitifera provides evidence for extensive differences between species of corals.</title>
        <authorList>
            <person name="Voolstra C.R."/>
            <person name="Li Y."/>
            <person name="Liew Y.J."/>
            <person name="Baumgarten S."/>
            <person name="Zoccola D."/>
            <person name="Flot J.-F."/>
            <person name="Tambutte S."/>
            <person name="Allemand D."/>
            <person name="Aranda M."/>
        </authorList>
    </citation>
    <scope>NUCLEOTIDE SEQUENCE [LARGE SCALE GENOMIC DNA]</scope>
</reference>
<evidence type="ECO:0000313" key="4">
    <source>
        <dbReference type="Proteomes" id="UP000225706"/>
    </source>
</evidence>